<protein>
    <recommendedName>
        <fullName evidence="3">Glycosyltransferase family 1 protein</fullName>
    </recommendedName>
</protein>
<evidence type="ECO:0008006" key="3">
    <source>
        <dbReference type="Google" id="ProtNLM"/>
    </source>
</evidence>
<sequence>MNFVFVSLQRINTDRESTATSLARELARQNHNVLYINSPVNRKDYFFPPGDAFVGAHVAAIKAGQEPLQQLAPHLWVLHPPSLIDSFNWVPYTPLFSLLLRLNNARLAKDIKPALQKLGFDEFVLINDKDIFRSFYLQEYLRPSQTVYLDRDYTVGQPYWRRHGQTLEPVLMRKSGAVFCNSLDFTERARRYNPNSFYIGNGFDAAQFSAEPAHALPPDLAAIPGPRIGYVGALITMRLDLPLLEELARQRPKWSFVLVGWQDEAFERSALHSLPNVYFLGRKHTHDVPAYLQHFDVCINPQAINEITLGNFPLKILEYLAMGKPVVATVTNTMTEVFSEHSYLATGTAQYLEQIEKALAEDSPRKAQERIAFVEKFSWKNIAAHCLSLCQQVAGASAVRPGKSRTM</sequence>
<dbReference type="Pfam" id="PF13692">
    <property type="entry name" value="Glyco_trans_1_4"/>
    <property type="match status" value="1"/>
</dbReference>
<evidence type="ECO:0000313" key="1">
    <source>
        <dbReference type="EMBL" id="GAA4346106.1"/>
    </source>
</evidence>
<reference evidence="2" key="1">
    <citation type="journal article" date="2019" name="Int. J. Syst. Evol. Microbiol.">
        <title>The Global Catalogue of Microorganisms (GCM) 10K type strain sequencing project: providing services to taxonomists for standard genome sequencing and annotation.</title>
        <authorList>
            <consortium name="The Broad Institute Genomics Platform"/>
            <consortium name="The Broad Institute Genome Sequencing Center for Infectious Disease"/>
            <person name="Wu L."/>
            <person name="Ma J."/>
        </authorList>
    </citation>
    <scope>NUCLEOTIDE SEQUENCE [LARGE SCALE GENOMIC DNA]</scope>
    <source>
        <strain evidence="2">JCM 17923</strain>
    </source>
</reference>
<dbReference type="Proteomes" id="UP001501153">
    <property type="component" value="Unassembled WGS sequence"/>
</dbReference>
<comment type="caution">
    <text evidence="1">The sequence shown here is derived from an EMBL/GenBank/DDBJ whole genome shotgun (WGS) entry which is preliminary data.</text>
</comment>
<evidence type="ECO:0000313" key="2">
    <source>
        <dbReference type="Proteomes" id="UP001501153"/>
    </source>
</evidence>
<name>A0ABP8HWK3_9BACT</name>
<dbReference type="EMBL" id="BAABGZ010000002">
    <property type="protein sequence ID" value="GAA4346106.1"/>
    <property type="molecule type" value="Genomic_DNA"/>
</dbReference>
<organism evidence="1 2">
    <name type="scientific">Hymenobacter saemangeumensis</name>
    <dbReference type="NCBI Taxonomy" id="1084522"/>
    <lineage>
        <taxon>Bacteria</taxon>
        <taxon>Pseudomonadati</taxon>
        <taxon>Bacteroidota</taxon>
        <taxon>Cytophagia</taxon>
        <taxon>Cytophagales</taxon>
        <taxon>Hymenobacteraceae</taxon>
        <taxon>Hymenobacter</taxon>
    </lineage>
</organism>
<keyword evidence="2" id="KW-1185">Reference proteome</keyword>
<dbReference type="SUPFAM" id="SSF53756">
    <property type="entry name" value="UDP-Glycosyltransferase/glycogen phosphorylase"/>
    <property type="match status" value="1"/>
</dbReference>
<dbReference type="PANTHER" id="PTHR12526">
    <property type="entry name" value="GLYCOSYLTRANSFERASE"/>
    <property type="match status" value="1"/>
</dbReference>
<dbReference type="RefSeq" id="WP_345232664.1">
    <property type="nucleotide sequence ID" value="NZ_BAABGZ010000002.1"/>
</dbReference>
<proteinExistence type="predicted"/>
<dbReference type="PANTHER" id="PTHR12526:SF630">
    <property type="entry name" value="GLYCOSYLTRANSFERASE"/>
    <property type="match status" value="1"/>
</dbReference>
<gene>
    <name evidence="1" type="ORF">GCM10023185_00300</name>
</gene>
<accession>A0ABP8HWK3</accession>
<dbReference type="Gene3D" id="3.40.50.2000">
    <property type="entry name" value="Glycogen Phosphorylase B"/>
    <property type="match status" value="1"/>
</dbReference>